<organism evidence="3 4">
    <name type="scientific">Saccharomonospora azurea NA-128</name>
    <dbReference type="NCBI Taxonomy" id="882081"/>
    <lineage>
        <taxon>Bacteria</taxon>
        <taxon>Bacillati</taxon>
        <taxon>Actinomycetota</taxon>
        <taxon>Actinomycetes</taxon>
        <taxon>Pseudonocardiales</taxon>
        <taxon>Pseudonocardiaceae</taxon>
        <taxon>Saccharomonospora</taxon>
    </lineage>
</organism>
<dbReference type="PANTHER" id="PTHR43476">
    <property type="entry name" value="3-(3-HYDROXY-PHENYL)PROPIONATE/3-HYDROXYCINNAMIC ACID HYDROXYLASE"/>
    <property type="match status" value="1"/>
</dbReference>
<feature type="domain" description="FAD-binding" evidence="2">
    <location>
        <begin position="5"/>
        <end position="349"/>
    </location>
</feature>
<dbReference type="HOGENOM" id="CLU_033626_0_0_11"/>
<name>H8G9U8_9PSEU</name>
<gene>
    <name evidence="3" type="ORF">SacazDRAFT_03739</name>
</gene>
<dbReference type="GO" id="GO:0071949">
    <property type="term" value="F:FAD binding"/>
    <property type="evidence" value="ECO:0007669"/>
    <property type="project" value="InterPro"/>
</dbReference>
<dbReference type="SUPFAM" id="SSF51905">
    <property type="entry name" value="FAD/NAD(P)-binding domain"/>
    <property type="match status" value="1"/>
</dbReference>
<dbReference type="NCBIfam" id="NF004834">
    <property type="entry name" value="PRK06185.1-3"/>
    <property type="match status" value="1"/>
</dbReference>
<keyword evidence="1" id="KW-0560">Oxidoreductase</keyword>
<dbReference type="EMBL" id="CM001466">
    <property type="protein sequence ID" value="EHY90601.1"/>
    <property type="molecule type" value="Genomic_DNA"/>
</dbReference>
<dbReference type="InterPro" id="IPR050631">
    <property type="entry name" value="PheA/TfdB_FAD_monoxygenase"/>
</dbReference>
<dbReference type="OrthoDB" id="9791689at2"/>
<dbReference type="RefSeq" id="WP_005444092.1">
    <property type="nucleotide sequence ID" value="NZ_CM001466.1"/>
</dbReference>
<dbReference type="InterPro" id="IPR036188">
    <property type="entry name" value="FAD/NAD-bd_sf"/>
</dbReference>
<protein>
    <submittedName>
        <fullName evidence="3">2-polyprenyl-6-methoxyphenol hydroxylase-like oxidoreductase</fullName>
    </submittedName>
</protein>
<dbReference type="PRINTS" id="PR00420">
    <property type="entry name" value="RNGMNOXGNASE"/>
</dbReference>
<accession>H8G9U8</accession>
<dbReference type="GO" id="GO:0016491">
    <property type="term" value="F:oxidoreductase activity"/>
    <property type="evidence" value="ECO:0007669"/>
    <property type="project" value="UniProtKB-KW"/>
</dbReference>
<dbReference type="Pfam" id="PF01494">
    <property type="entry name" value="FAD_binding_3"/>
    <property type="match status" value="1"/>
</dbReference>
<dbReference type="InterPro" id="IPR002938">
    <property type="entry name" value="FAD-bd"/>
</dbReference>
<dbReference type="PANTHER" id="PTHR43476:SF5">
    <property type="entry name" value="FAD-DEPENDENT MONOOXYGENASE"/>
    <property type="match status" value="1"/>
</dbReference>
<keyword evidence="4" id="KW-1185">Reference proteome</keyword>
<evidence type="ECO:0000259" key="2">
    <source>
        <dbReference type="Pfam" id="PF01494"/>
    </source>
</evidence>
<dbReference type="NCBIfam" id="NF004833">
    <property type="entry name" value="PRK06185.1-1"/>
    <property type="match status" value="1"/>
</dbReference>
<evidence type="ECO:0000256" key="1">
    <source>
        <dbReference type="ARBA" id="ARBA00023002"/>
    </source>
</evidence>
<sequence>MDERTTCAVIGGGPAGLVLGLLLARAGVEVTVLEKHGDFLRDFRGDTVHPSTLRLLDDLGLGERFAHLPQTRLTEIAFPSADGGRVVVGDLKRLAKFGHPHPYIAITPQWDFLSLLADAAAEEPSFRLVMRAEVTELVKDRGRVQGVRYRTEDGSTHTLRADLTVACDGRWSLARAQAGLRPKEASVPMDVWWFRLGRTPGEGPNRLQPHMRGTKFGITIPRRDFYQVAYLGRKGTDAELRRRGIDAFRHDVADLMPDLADRVHELTTMDDVKHLDVRLNRLERWHTDGLLCIGDAAHAMSPVGGVGINLAVQDAVAAARVLAGPLRRGRVDDRVLAAVRRRRIMPTVIVQGLQRLLHRMIVSPVVDGRRPGPPRLFTALMRRAPWLSTVPALIVGIGPRPERAPVFARR</sequence>
<reference evidence="3 4" key="1">
    <citation type="journal article" date="2012" name="Stand. Genomic Sci.">
        <title>Genome sequence of the soil bacterium Saccharomonospora azurea type strain (NA-128(T)).</title>
        <authorList>
            <person name="Klenk H.P."/>
            <person name="Held B."/>
            <person name="Lucas S."/>
            <person name="Lapidus A."/>
            <person name="Copeland A."/>
            <person name="Hammon N."/>
            <person name="Pitluck S."/>
            <person name="Goodwin L.A."/>
            <person name="Han C."/>
            <person name="Tapia R."/>
            <person name="Brambilla E.M."/>
            <person name="Potter G."/>
            <person name="Land M."/>
            <person name="Ivanova N."/>
            <person name="Rohde M."/>
            <person name="Goker M."/>
            <person name="Detter J.C."/>
            <person name="Kyrpides N.C."/>
            <person name="Woyke T."/>
        </authorList>
    </citation>
    <scope>NUCLEOTIDE SEQUENCE [LARGE SCALE GENOMIC DNA]</scope>
    <source>
        <strain evidence="3 4">NA-128</strain>
    </source>
</reference>
<dbReference type="AlphaFoldDB" id="H8G9U8"/>
<evidence type="ECO:0000313" key="3">
    <source>
        <dbReference type="EMBL" id="EHY90601.1"/>
    </source>
</evidence>
<dbReference type="Gene3D" id="3.50.50.60">
    <property type="entry name" value="FAD/NAD(P)-binding domain"/>
    <property type="match status" value="1"/>
</dbReference>
<evidence type="ECO:0000313" key="4">
    <source>
        <dbReference type="Proteomes" id="UP000004705"/>
    </source>
</evidence>
<dbReference type="Proteomes" id="UP000004705">
    <property type="component" value="Chromosome"/>
</dbReference>
<proteinExistence type="predicted"/>